<feature type="compositionally biased region" description="Acidic residues" evidence="1">
    <location>
        <begin position="50"/>
        <end position="75"/>
    </location>
</feature>
<feature type="region of interest" description="Disordered" evidence="1">
    <location>
        <begin position="1"/>
        <end position="125"/>
    </location>
</feature>
<feature type="region of interest" description="Disordered" evidence="1">
    <location>
        <begin position="230"/>
        <end position="277"/>
    </location>
</feature>
<dbReference type="GO" id="GO:0006355">
    <property type="term" value="P:regulation of DNA-templated transcription"/>
    <property type="evidence" value="ECO:0007669"/>
    <property type="project" value="InterPro"/>
</dbReference>
<protein>
    <recommendedName>
        <fullName evidence="4">SAP30-binding protein</fullName>
    </recommendedName>
</protein>
<comment type="caution">
    <text evidence="2">The sequence shown here is derived from an EMBL/GenBank/DDBJ whole genome shotgun (WGS) entry which is preliminary data.</text>
</comment>
<feature type="compositionally biased region" description="Basic and acidic residues" evidence="1">
    <location>
        <begin position="27"/>
        <end position="48"/>
    </location>
</feature>
<feature type="compositionally biased region" description="Low complexity" evidence="1">
    <location>
        <begin position="106"/>
        <end position="122"/>
    </location>
</feature>
<dbReference type="Pfam" id="PF07818">
    <property type="entry name" value="HCNGP"/>
    <property type="match status" value="1"/>
</dbReference>
<organism evidence="2 3">
    <name type="scientific">Meloidogyne graminicola</name>
    <dbReference type="NCBI Taxonomy" id="189291"/>
    <lineage>
        <taxon>Eukaryota</taxon>
        <taxon>Metazoa</taxon>
        <taxon>Ecdysozoa</taxon>
        <taxon>Nematoda</taxon>
        <taxon>Chromadorea</taxon>
        <taxon>Rhabditida</taxon>
        <taxon>Tylenchina</taxon>
        <taxon>Tylenchomorpha</taxon>
        <taxon>Tylenchoidea</taxon>
        <taxon>Meloidogynidae</taxon>
        <taxon>Meloidogyninae</taxon>
        <taxon>Meloidogyne</taxon>
    </lineage>
</organism>
<evidence type="ECO:0000256" key="1">
    <source>
        <dbReference type="SAM" id="MobiDB-lite"/>
    </source>
</evidence>
<evidence type="ECO:0008006" key="4">
    <source>
        <dbReference type="Google" id="ProtNLM"/>
    </source>
</evidence>
<name>A0A8S9ZPS8_9BILA</name>
<evidence type="ECO:0000313" key="2">
    <source>
        <dbReference type="EMBL" id="KAF7635076.1"/>
    </source>
</evidence>
<sequence>MNALVAYGSDSENSEYGDEVRQRRKSRGEIEGGEEKIKQDEQLNRINDEQQQDIDNSDAEFDGPTIDEDSEDDDENTSKNLEDEGNETEELLSGIPKHLLSLDPQTSTTGASTPGGAAGYTPRAIPAEEEAALLAADEEQFTDQQLAANGVQLPPSPTGECSPTLMRKFAGFFERKERGLDMNALIKKRRDFNNPSLYETLVDTFGIDEKGTNFSQNVFDPKAFKSEDFYTELGEHQASQELKRKRHHHSHTSDHNNTSTTTSSKSSTIPNKRGTVK</sequence>
<dbReference type="AlphaFoldDB" id="A0A8S9ZPS8"/>
<dbReference type="PANTHER" id="PTHR13464:SF0">
    <property type="entry name" value="SAP30-BINDING PROTEIN"/>
    <property type="match status" value="1"/>
</dbReference>
<evidence type="ECO:0000313" key="3">
    <source>
        <dbReference type="Proteomes" id="UP000605970"/>
    </source>
</evidence>
<keyword evidence="3" id="KW-1185">Reference proteome</keyword>
<reference evidence="2" key="1">
    <citation type="journal article" date="2020" name="Ecol. Evol.">
        <title>Genome structure and content of the rice root-knot nematode (Meloidogyne graminicola).</title>
        <authorList>
            <person name="Phan N.T."/>
            <person name="Danchin E.G.J."/>
            <person name="Klopp C."/>
            <person name="Perfus-Barbeoch L."/>
            <person name="Kozlowski D.K."/>
            <person name="Koutsovoulos G.D."/>
            <person name="Lopez-Roques C."/>
            <person name="Bouchez O."/>
            <person name="Zahm M."/>
            <person name="Besnard G."/>
            <person name="Bellafiore S."/>
        </authorList>
    </citation>
    <scope>NUCLEOTIDE SEQUENCE</scope>
    <source>
        <strain evidence="2">VN-18</strain>
    </source>
</reference>
<dbReference type="PANTHER" id="PTHR13464">
    <property type="entry name" value="TRANSCRIPTIONAL REGULATOR PROTEIN HCNGP"/>
    <property type="match status" value="1"/>
</dbReference>
<accession>A0A8S9ZPS8</accession>
<dbReference type="InterPro" id="IPR012479">
    <property type="entry name" value="SAP30BP"/>
</dbReference>
<gene>
    <name evidence="2" type="ORF">Mgra_00005518</name>
</gene>
<dbReference type="Proteomes" id="UP000605970">
    <property type="component" value="Unassembled WGS sequence"/>
</dbReference>
<dbReference type="OrthoDB" id="1714508at2759"/>
<dbReference type="GO" id="GO:0005634">
    <property type="term" value="C:nucleus"/>
    <property type="evidence" value="ECO:0007669"/>
    <property type="project" value="TreeGrafter"/>
</dbReference>
<proteinExistence type="predicted"/>
<dbReference type="EMBL" id="JABEBT010000047">
    <property type="protein sequence ID" value="KAF7635076.1"/>
    <property type="molecule type" value="Genomic_DNA"/>
</dbReference>
<feature type="compositionally biased region" description="Low complexity" evidence="1">
    <location>
        <begin position="255"/>
        <end position="268"/>
    </location>
</feature>